<keyword evidence="6" id="KW-1185">Reference proteome</keyword>
<evidence type="ECO:0000256" key="1">
    <source>
        <dbReference type="SAM" id="MobiDB-lite"/>
    </source>
</evidence>
<dbReference type="EMBL" id="JAMQYH010000005">
    <property type="protein sequence ID" value="KAJ1687801.1"/>
    <property type="molecule type" value="Genomic_DNA"/>
</dbReference>
<evidence type="ECO:0000313" key="6">
    <source>
        <dbReference type="Proteomes" id="UP001151287"/>
    </source>
</evidence>
<dbReference type="Pfam" id="PF00561">
    <property type="entry name" value="Abhydrolase_1"/>
    <property type="match status" value="1"/>
</dbReference>
<comment type="caution">
    <text evidence="5">The sequence shown here is derived from an EMBL/GenBank/DDBJ whole genome shotgun (WGS) entry which is preliminary data.</text>
</comment>
<feature type="region of interest" description="Disordered" evidence="1">
    <location>
        <begin position="64"/>
        <end position="87"/>
    </location>
</feature>
<keyword evidence="2" id="KW-0812">Transmembrane</keyword>
<evidence type="ECO:0000313" key="5">
    <source>
        <dbReference type="EMBL" id="KAJ1687801.1"/>
    </source>
</evidence>
<keyword evidence="2" id="KW-0472">Membrane</keyword>
<evidence type="ECO:0000259" key="4">
    <source>
        <dbReference type="Pfam" id="PF00561"/>
    </source>
</evidence>
<evidence type="ECO:0000256" key="3">
    <source>
        <dbReference type="SAM" id="SignalP"/>
    </source>
</evidence>
<keyword evidence="3" id="KW-0732">Signal</keyword>
<dbReference type="Proteomes" id="UP001151287">
    <property type="component" value="Unassembled WGS sequence"/>
</dbReference>
<accession>A0A9Q0C5R0</accession>
<dbReference type="InterPro" id="IPR050471">
    <property type="entry name" value="AB_hydrolase"/>
</dbReference>
<feature type="domain" description="AB hydrolase-1" evidence="4">
    <location>
        <begin position="82"/>
        <end position="310"/>
    </location>
</feature>
<name>A0A9Q0C5R0_9POAL</name>
<feature type="transmembrane region" description="Helical" evidence="2">
    <location>
        <begin position="355"/>
        <end position="383"/>
    </location>
</feature>
<dbReference type="AlphaFoldDB" id="A0A9Q0C5R0"/>
<dbReference type="PANTHER" id="PTHR43433:SF5">
    <property type="entry name" value="AB HYDROLASE-1 DOMAIN-CONTAINING PROTEIN"/>
    <property type="match status" value="1"/>
</dbReference>
<feature type="compositionally biased region" description="Basic and acidic residues" evidence="1">
    <location>
        <begin position="68"/>
        <end position="82"/>
    </location>
</feature>
<dbReference type="InterPro" id="IPR000073">
    <property type="entry name" value="AB_hydrolase_1"/>
</dbReference>
<organism evidence="5 6">
    <name type="scientific">Rhynchospora breviuscula</name>
    <dbReference type="NCBI Taxonomy" id="2022672"/>
    <lineage>
        <taxon>Eukaryota</taxon>
        <taxon>Viridiplantae</taxon>
        <taxon>Streptophyta</taxon>
        <taxon>Embryophyta</taxon>
        <taxon>Tracheophyta</taxon>
        <taxon>Spermatophyta</taxon>
        <taxon>Magnoliopsida</taxon>
        <taxon>Liliopsida</taxon>
        <taxon>Poales</taxon>
        <taxon>Cyperaceae</taxon>
        <taxon>Cyperoideae</taxon>
        <taxon>Rhynchosporeae</taxon>
        <taxon>Rhynchospora</taxon>
    </lineage>
</organism>
<proteinExistence type="predicted"/>
<dbReference type="InterPro" id="IPR029058">
    <property type="entry name" value="AB_hydrolase_fold"/>
</dbReference>
<protein>
    <recommendedName>
        <fullName evidence="4">AB hydrolase-1 domain-containing protein</fullName>
    </recommendedName>
</protein>
<dbReference type="PANTHER" id="PTHR43433">
    <property type="entry name" value="HYDROLASE, ALPHA/BETA FOLD FAMILY PROTEIN"/>
    <property type="match status" value="1"/>
</dbReference>
<dbReference type="Gene3D" id="3.40.50.1820">
    <property type="entry name" value="alpha/beta hydrolase"/>
    <property type="match status" value="1"/>
</dbReference>
<gene>
    <name evidence="5" type="ORF">LUZ63_019191</name>
</gene>
<feature type="signal peptide" evidence="3">
    <location>
        <begin position="1"/>
        <end position="24"/>
    </location>
</feature>
<dbReference type="OrthoDB" id="19657at2759"/>
<keyword evidence="2" id="KW-1133">Transmembrane helix</keyword>
<feature type="chain" id="PRO_5040223449" description="AB hydrolase-1 domain-containing protein" evidence="3">
    <location>
        <begin position="25"/>
        <end position="403"/>
    </location>
</feature>
<dbReference type="SUPFAM" id="SSF53474">
    <property type="entry name" value="alpha/beta-Hydrolases"/>
    <property type="match status" value="1"/>
</dbReference>
<sequence>MAMAKPRSFSLLVHASLFLPFIFHLYLYNFEEEQIKRVVNCCHFDACAGFAGTLESWGPQIKGLTSGDKARDEDVAESSRRDEEEEEGLEVCCFDNRGMGRSSIPTNKYHYSTTIMAKDALSLMDHLGWRKAHVFGHSMGGMIACKLASIAPDRLRSLALLNVTGGGYQCFPRIDRQIMSLAFRFLRANTPEERASVDLEVHYTKEYLDQTVGSSTRRKILFQEYVKAMSSAGMQSKHGYEGQIHACWNHKINQDEIDTIRLSGFPVAIIHGRDDLVAQLYHARRLAERLRPAARMVELHGAHLVGHERPDEVNTALLDLIKVSESKLEQQEWSNLTERESERAMPLSNRNNDGAVVLVTLYSLLVKIQLSFLFFMGFFFMFFGHMRNIVKVLKPVRVLAVES</sequence>
<evidence type="ECO:0000256" key="2">
    <source>
        <dbReference type="SAM" id="Phobius"/>
    </source>
</evidence>
<reference evidence="5" key="1">
    <citation type="journal article" date="2022" name="Cell">
        <title>Repeat-based holocentromeres influence genome architecture and karyotype evolution.</title>
        <authorList>
            <person name="Hofstatter P.G."/>
            <person name="Thangavel G."/>
            <person name="Lux T."/>
            <person name="Neumann P."/>
            <person name="Vondrak T."/>
            <person name="Novak P."/>
            <person name="Zhang M."/>
            <person name="Costa L."/>
            <person name="Castellani M."/>
            <person name="Scott A."/>
            <person name="Toegelov H."/>
            <person name="Fuchs J."/>
            <person name="Mata-Sucre Y."/>
            <person name="Dias Y."/>
            <person name="Vanzela A.L.L."/>
            <person name="Huettel B."/>
            <person name="Almeida C.C.S."/>
            <person name="Simkova H."/>
            <person name="Souza G."/>
            <person name="Pedrosa-Harand A."/>
            <person name="Macas J."/>
            <person name="Mayer K.F.X."/>
            <person name="Houben A."/>
            <person name="Marques A."/>
        </authorList>
    </citation>
    <scope>NUCLEOTIDE SEQUENCE</scope>
    <source>
        <strain evidence="5">RhyBre1mFocal</strain>
    </source>
</reference>